<accession>A0A2N3IGY4</accession>
<sequence>MYTNLSEIQKQYFYNLCGETHQSSETKGRFKTSKPYNNEYYKFSPWGFEYFFDVEKGYLICILSHHMTDNRIYGWDHRGNEISDYIISEYFKGKKVA</sequence>
<dbReference type="AlphaFoldDB" id="A0A2N3IGY4"/>
<dbReference type="RefSeq" id="WP_101307995.1">
    <property type="nucleotide sequence ID" value="NZ_CAXXEE010000003.1"/>
</dbReference>
<evidence type="ECO:0000313" key="1">
    <source>
        <dbReference type="EMBL" id="PKQ69567.1"/>
    </source>
</evidence>
<name>A0A2N3IGY4_9BACT</name>
<dbReference type="EMBL" id="MVDE01000001">
    <property type="protein sequence ID" value="PKQ69567.1"/>
    <property type="molecule type" value="Genomic_DNA"/>
</dbReference>
<proteinExistence type="predicted"/>
<evidence type="ECO:0000313" key="2">
    <source>
        <dbReference type="Proteomes" id="UP000233618"/>
    </source>
</evidence>
<protein>
    <submittedName>
        <fullName evidence="1">Uncharacterized protein</fullName>
    </submittedName>
</protein>
<comment type="caution">
    <text evidence="1">The sequence shown here is derived from an EMBL/GenBank/DDBJ whole genome shotgun (WGS) entry which is preliminary data.</text>
</comment>
<keyword evidence="2" id="KW-1185">Reference proteome</keyword>
<organism evidence="1 2">
    <name type="scientific">Labilibaculum manganireducens</name>
    <dbReference type="NCBI Taxonomy" id="1940525"/>
    <lineage>
        <taxon>Bacteria</taxon>
        <taxon>Pseudomonadati</taxon>
        <taxon>Bacteroidota</taxon>
        <taxon>Bacteroidia</taxon>
        <taxon>Marinilabiliales</taxon>
        <taxon>Marinifilaceae</taxon>
        <taxon>Labilibaculum</taxon>
    </lineage>
</organism>
<gene>
    <name evidence="1" type="ORF">BZG01_01185</name>
</gene>
<reference evidence="1 2" key="1">
    <citation type="journal article" date="2017" name="Front. Microbiol.">
        <title>Labilibaculum manganireducens gen. nov., sp. nov. and Labilibaculum filiforme sp. nov., Novel Bacteroidetes Isolated from Subsurface Sediments of the Baltic Sea.</title>
        <authorList>
            <person name="Vandieken V."/>
            <person name="Marshall I.P."/>
            <person name="Niemann H."/>
            <person name="Engelen B."/>
            <person name="Cypionka H."/>
        </authorList>
    </citation>
    <scope>NUCLEOTIDE SEQUENCE [LARGE SCALE GENOMIC DNA]</scope>
    <source>
        <strain evidence="1 2">59.10-2M</strain>
    </source>
</reference>
<dbReference type="Proteomes" id="UP000233618">
    <property type="component" value="Unassembled WGS sequence"/>
</dbReference>